<feature type="compositionally biased region" description="Polar residues" evidence="1">
    <location>
        <begin position="15"/>
        <end position="30"/>
    </location>
</feature>
<dbReference type="EMBL" id="JACHND010000002">
    <property type="protein sequence ID" value="MBB4706160.1"/>
    <property type="molecule type" value="Genomic_DNA"/>
</dbReference>
<dbReference type="Proteomes" id="UP000542210">
    <property type="component" value="Unassembled WGS sequence"/>
</dbReference>
<dbReference type="RefSeq" id="WP_184890027.1">
    <property type="nucleotide sequence ID" value="NZ_BOOV01000059.1"/>
</dbReference>
<name>A0A7W7DHK3_9ACTN</name>
<keyword evidence="3" id="KW-1185">Reference proteome</keyword>
<evidence type="ECO:0000256" key="1">
    <source>
        <dbReference type="SAM" id="MobiDB-lite"/>
    </source>
</evidence>
<gene>
    <name evidence="2" type="ORF">BJ982_007790</name>
</gene>
<feature type="region of interest" description="Disordered" evidence="1">
    <location>
        <begin position="1"/>
        <end position="54"/>
    </location>
</feature>
<comment type="caution">
    <text evidence="2">The sequence shown here is derived from an EMBL/GenBank/DDBJ whole genome shotgun (WGS) entry which is preliminary data.</text>
</comment>
<feature type="compositionally biased region" description="Low complexity" evidence="1">
    <location>
        <begin position="1"/>
        <end position="14"/>
    </location>
</feature>
<accession>A0A7W7DHK3</accession>
<evidence type="ECO:0000313" key="2">
    <source>
        <dbReference type="EMBL" id="MBB4706160.1"/>
    </source>
</evidence>
<dbReference type="SUPFAM" id="SSF47598">
    <property type="entry name" value="Ribbon-helix-helix"/>
    <property type="match status" value="1"/>
</dbReference>
<dbReference type="InterPro" id="IPR010985">
    <property type="entry name" value="Ribbon_hlx_hlx"/>
</dbReference>
<reference evidence="2 3" key="1">
    <citation type="submission" date="2020-08" db="EMBL/GenBank/DDBJ databases">
        <title>Sequencing the genomes of 1000 actinobacteria strains.</title>
        <authorList>
            <person name="Klenk H.-P."/>
        </authorList>
    </citation>
    <scope>NUCLEOTIDE SEQUENCE [LARGE SCALE GENOMIC DNA]</scope>
    <source>
        <strain evidence="2 3">DSM 45784</strain>
    </source>
</reference>
<protein>
    <submittedName>
        <fullName evidence="2">Uncharacterized protein</fullName>
    </submittedName>
</protein>
<proteinExistence type="predicted"/>
<dbReference type="GO" id="GO:0006355">
    <property type="term" value="P:regulation of DNA-templated transcription"/>
    <property type="evidence" value="ECO:0007669"/>
    <property type="project" value="InterPro"/>
</dbReference>
<sequence length="94" mass="10501">MTAARTPRARPGATSSMRLTPQVEQISTGTAEPPSERASTPARQHAEPSGDDWVNFSTYLPRDLRRRLKAHCAGEEIELREAVAMAVQEWLDRQ</sequence>
<organism evidence="2 3">
    <name type="scientific">Sphaerisporangium siamense</name>
    <dbReference type="NCBI Taxonomy" id="795645"/>
    <lineage>
        <taxon>Bacteria</taxon>
        <taxon>Bacillati</taxon>
        <taxon>Actinomycetota</taxon>
        <taxon>Actinomycetes</taxon>
        <taxon>Streptosporangiales</taxon>
        <taxon>Streptosporangiaceae</taxon>
        <taxon>Sphaerisporangium</taxon>
    </lineage>
</organism>
<dbReference type="Gene3D" id="1.10.1220.10">
    <property type="entry name" value="Met repressor-like"/>
    <property type="match status" value="1"/>
</dbReference>
<evidence type="ECO:0000313" key="3">
    <source>
        <dbReference type="Proteomes" id="UP000542210"/>
    </source>
</evidence>
<dbReference type="InterPro" id="IPR013321">
    <property type="entry name" value="Arc_rbn_hlx_hlx"/>
</dbReference>
<dbReference type="AlphaFoldDB" id="A0A7W7DHK3"/>